<dbReference type="STRING" id="1210090.GCA_001613185_00800"/>
<evidence type="ECO:0000313" key="3">
    <source>
        <dbReference type="Proteomes" id="UP000252586"/>
    </source>
</evidence>
<dbReference type="InterPro" id="IPR003607">
    <property type="entry name" value="HD/PDEase_dom"/>
</dbReference>
<evidence type="ECO:0000259" key="1">
    <source>
        <dbReference type="SMART" id="SM00471"/>
    </source>
</evidence>
<protein>
    <submittedName>
        <fullName evidence="2">HD domain-containing protein</fullName>
    </submittedName>
</protein>
<dbReference type="AlphaFoldDB" id="A0A366DMV6"/>
<dbReference type="SUPFAM" id="SSF109604">
    <property type="entry name" value="HD-domain/PDEase-like"/>
    <property type="match status" value="1"/>
</dbReference>
<organism evidence="2 3">
    <name type="scientific">Nocardia puris</name>
    <dbReference type="NCBI Taxonomy" id="208602"/>
    <lineage>
        <taxon>Bacteria</taxon>
        <taxon>Bacillati</taxon>
        <taxon>Actinomycetota</taxon>
        <taxon>Actinomycetes</taxon>
        <taxon>Mycobacteriales</taxon>
        <taxon>Nocardiaceae</taxon>
        <taxon>Nocardia</taxon>
    </lineage>
</organism>
<dbReference type="PANTHER" id="PTHR35569">
    <property type="entry name" value="CYANAMIDE HYDRATASE DDI2-RELATED"/>
    <property type="match status" value="1"/>
</dbReference>
<dbReference type="Gene3D" id="1.10.3210.10">
    <property type="entry name" value="Hypothetical protein af1432"/>
    <property type="match status" value="1"/>
</dbReference>
<dbReference type="InterPro" id="IPR006674">
    <property type="entry name" value="HD_domain"/>
</dbReference>
<feature type="domain" description="HD/PDEase" evidence="1">
    <location>
        <begin position="78"/>
        <end position="197"/>
    </location>
</feature>
<dbReference type="RefSeq" id="WP_067503465.1">
    <property type="nucleotide sequence ID" value="NZ_CP107943.1"/>
</dbReference>
<keyword evidence="3" id="KW-1185">Reference proteome</keyword>
<sequence>MGAPTGFDWEWAERTGGKLTGAQRRQLTAKLAATLPGVVADRVRLALGKRGAGHVDLDAAPPDSKLSRATEEEARECLSPYVLEHSYRTYYFGRALAELSGTSYDDELAYVSCLLHDLTLETPSPGACFAVDGAERAKAFVTAHGASEHQAHLVGAAIAAHLTPGVADDLDTVGIVSAGAAADVLGLRLADLDPVWVDQLLTRHPRADFKRRVRAAFDAQAAAAPNTRIHWMMNTARFGPLIRFAPFDE</sequence>
<name>A0A366DMV6_9NOCA</name>
<gene>
    <name evidence="2" type="ORF">DFR74_104139</name>
</gene>
<proteinExistence type="predicted"/>
<dbReference type="SMART" id="SM00471">
    <property type="entry name" value="HDc"/>
    <property type="match status" value="1"/>
</dbReference>
<comment type="caution">
    <text evidence="2">The sequence shown here is derived from an EMBL/GenBank/DDBJ whole genome shotgun (WGS) entry which is preliminary data.</text>
</comment>
<dbReference type="OrthoDB" id="8478129at2"/>
<evidence type="ECO:0000313" key="2">
    <source>
        <dbReference type="EMBL" id="RBO91437.1"/>
    </source>
</evidence>
<dbReference type="CDD" id="cd00077">
    <property type="entry name" value="HDc"/>
    <property type="match status" value="1"/>
</dbReference>
<dbReference type="Pfam" id="PF01966">
    <property type="entry name" value="HD"/>
    <property type="match status" value="1"/>
</dbReference>
<dbReference type="EMBL" id="QNRE01000004">
    <property type="protein sequence ID" value="RBO91437.1"/>
    <property type="molecule type" value="Genomic_DNA"/>
</dbReference>
<dbReference type="PANTHER" id="PTHR35569:SF1">
    <property type="entry name" value="CYANAMIDE HYDRATASE DDI2-RELATED"/>
    <property type="match status" value="1"/>
</dbReference>
<accession>A0A366DMV6</accession>
<dbReference type="Proteomes" id="UP000252586">
    <property type="component" value="Unassembled WGS sequence"/>
</dbReference>
<reference evidence="2 3" key="1">
    <citation type="submission" date="2018-06" db="EMBL/GenBank/DDBJ databases">
        <title>Genomic Encyclopedia of Type Strains, Phase IV (KMG-IV): sequencing the most valuable type-strain genomes for metagenomic binning, comparative biology and taxonomic classification.</title>
        <authorList>
            <person name="Goeker M."/>
        </authorList>
    </citation>
    <scope>NUCLEOTIDE SEQUENCE [LARGE SCALE GENOMIC DNA]</scope>
    <source>
        <strain evidence="2 3">DSM 44599</strain>
    </source>
</reference>